<accession>A0A9N8DLD2</accession>
<dbReference type="Proteomes" id="UP001153069">
    <property type="component" value="Unassembled WGS sequence"/>
</dbReference>
<feature type="compositionally biased region" description="Acidic residues" evidence="1">
    <location>
        <begin position="124"/>
        <end position="133"/>
    </location>
</feature>
<evidence type="ECO:0000259" key="2">
    <source>
        <dbReference type="Pfam" id="PF03457"/>
    </source>
</evidence>
<feature type="region of interest" description="Disordered" evidence="1">
    <location>
        <begin position="160"/>
        <end position="214"/>
    </location>
</feature>
<feature type="compositionally biased region" description="Low complexity" evidence="1">
    <location>
        <begin position="280"/>
        <end position="293"/>
    </location>
</feature>
<comment type="caution">
    <text evidence="3">The sequence shown here is derived from an EMBL/GenBank/DDBJ whole genome shotgun (WGS) entry which is preliminary data.</text>
</comment>
<dbReference type="Gene3D" id="6.10.140.530">
    <property type="match status" value="1"/>
</dbReference>
<evidence type="ECO:0000313" key="4">
    <source>
        <dbReference type="Proteomes" id="UP001153069"/>
    </source>
</evidence>
<reference evidence="3" key="1">
    <citation type="submission" date="2020-06" db="EMBL/GenBank/DDBJ databases">
        <authorList>
            <consortium name="Plant Systems Biology data submission"/>
        </authorList>
    </citation>
    <scope>NUCLEOTIDE SEQUENCE</scope>
    <source>
        <strain evidence="3">D6</strain>
    </source>
</reference>
<evidence type="ECO:0000256" key="1">
    <source>
        <dbReference type="SAM" id="MobiDB-lite"/>
    </source>
</evidence>
<name>A0A9N8DLD2_9STRA</name>
<feature type="domain" description="Helicase-associated" evidence="2">
    <location>
        <begin position="333"/>
        <end position="392"/>
    </location>
</feature>
<feature type="compositionally biased region" description="Basic residues" evidence="1">
    <location>
        <begin position="305"/>
        <end position="316"/>
    </location>
</feature>
<dbReference type="InterPro" id="IPR005114">
    <property type="entry name" value="Helicase_assoc"/>
</dbReference>
<feature type="region of interest" description="Disordered" evidence="1">
    <location>
        <begin position="245"/>
        <end position="324"/>
    </location>
</feature>
<proteinExistence type="predicted"/>
<feature type="compositionally biased region" description="Basic and acidic residues" evidence="1">
    <location>
        <begin position="245"/>
        <end position="261"/>
    </location>
</feature>
<feature type="region of interest" description="Disordered" evidence="1">
    <location>
        <begin position="111"/>
        <end position="144"/>
    </location>
</feature>
<dbReference type="AlphaFoldDB" id="A0A9N8DLD2"/>
<sequence length="408" mass="46910">MSSPVHHLVVPPIMTTRKRNRQDIHYQAKAGDVHKYALELISFLLNENGNIAVLDEPVTATEDERQKMIRLQLRHRFYAAAATQMPAHVFAQQLLKLWGGHLQEQVIVEEEEEKPVVSTTSSGVEEDDDEEPVELPTHHRHEVPHFDDEELSLESFDDLVGGTSSGHGGGELVVTPSVVQVPDNSMGRGQRKKKRKSDSEYEEETLPIQPVRRGKELKRLLGMESKQQQQQRGKDINNMMIKEPKMPQKEPKMPRRGKELKIQPPEPPTRRGKELRMFGNHNNNNNKKPLANHSNKRQATTTKSTKYHPTKKRYKPGPKANPKATYARQKLFTWEDRMEQLTAWKDENGHLKIPTIRGRSDYNLGLWMAAQRSLYKKKTLRKERLVDLRRLGAHGFDGPNEVMPEDLV</sequence>
<organism evidence="3 4">
    <name type="scientific">Seminavis robusta</name>
    <dbReference type="NCBI Taxonomy" id="568900"/>
    <lineage>
        <taxon>Eukaryota</taxon>
        <taxon>Sar</taxon>
        <taxon>Stramenopiles</taxon>
        <taxon>Ochrophyta</taxon>
        <taxon>Bacillariophyta</taxon>
        <taxon>Bacillariophyceae</taxon>
        <taxon>Bacillariophycidae</taxon>
        <taxon>Naviculales</taxon>
        <taxon>Naviculaceae</taxon>
        <taxon>Seminavis</taxon>
    </lineage>
</organism>
<dbReference type="Pfam" id="PF03457">
    <property type="entry name" value="HA"/>
    <property type="match status" value="1"/>
</dbReference>
<keyword evidence="4" id="KW-1185">Reference proteome</keyword>
<gene>
    <name evidence="3" type="ORF">SEMRO_206_G086480.1</name>
</gene>
<dbReference type="EMBL" id="CAICTM010000205">
    <property type="protein sequence ID" value="CAB9504714.1"/>
    <property type="molecule type" value="Genomic_DNA"/>
</dbReference>
<protein>
    <recommendedName>
        <fullName evidence="2">Helicase-associated domain-containing protein</fullName>
    </recommendedName>
</protein>
<evidence type="ECO:0000313" key="3">
    <source>
        <dbReference type="EMBL" id="CAB9504714.1"/>
    </source>
</evidence>